<name>A0A455VSS8_ENTAS</name>
<evidence type="ECO:0000313" key="1">
    <source>
        <dbReference type="EMBL" id="BBI96383.1"/>
    </source>
</evidence>
<gene>
    <name evidence="1" type="ORF">MRY18106EAS_29150</name>
</gene>
<reference evidence="1" key="1">
    <citation type="submission" date="2019-03" db="EMBL/GenBank/DDBJ databases">
        <title>Complete genome sequences of Enterobacter asburiae str. MRY18-106 isolated from a patient in Japan.</title>
        <authorList>
            <person name="Sekizuka T."/>
            <person name="Matsui M."/>
            <person name="Takara T."/>
            <person name="Uechi A."/>
            <person name="Harakuni M."/>
            <person name="Kimura T."/>
            <person name="Suzuki S."/>
            <person name="Kuroda M."/>
        </authorList>
    </citation>
    <scope>NUCLEOTIDE SEQUENCE</scope>
    <source>
        <strain evidence="1">MRY18-106</strain>
    </source>
</reference>
<dbReference type="GeneID" id="75134601"/>
<dbReference type="Pfam" id="PF00563">
    <property type="entry name" value="EAL"/>
    <property type="match status" value="1"/>
</dbReference>
<organism evidence="1">
    <name type="scientific">Enterobacter asburiae</name>
    <dbReference type="NCBI Taxonomy" id="61645"/>
    <lineage>
        <taxon>Bacteria</taxon>
        <taxon>Pseudomonadati</taxon>
        <taxon>Pseudomonadota</taxon>
        <taxon>Gammaproteobacteria</taxon>
        <taxon>Enterobacterales</taxon>
        <taxon>Enterobacteriaceae</taxon>
        <taxon>Enterobacter</taxon>
        <taxon>Enterobacter cloacae complex</taxon>
    </lineage>
</organism>
<dbReference type="AlphaFoldDB" id="A0A455VSS8"/>
<proteinExistence type="predicted"/>
<dbReference type="SUPFAM" id="SSF141868">
    <property type="entry name" value="EAL domain-like"/>
    <property type="match status" value="1"/>
</dbReference>
<sequence length="215" mass="24422">MITLNGVPLTFKLEPIIDMFSQKVIGYEILSKPEDNTVNTEAFFLSLPVEILGGVFYEQLRFFTAQCTLDPERVRNLFINLPLCLLLREGFLRTLPEYLTVTDLNLEIQYDPVTLTPEVIDYVKTLLPEGVRLWIDGVDACGGSILNDPSGPGIKIDKEAFWSMYRSQAQLSVLTHCSDERVIVEGVETAEHINYLKDNGVCFGQGYYWPAIEYR</sequence>
<accession>A0A455VSS8</accession>
<protein>
    <submittedName>
        <fullName evidence="1">Uncharacterized protein</fullName>
    </submittedName>
</protein>
<dbReference type="InterPro" id="IPR001633">
    <property type="entry name" value="EAL_dom"/>
</dbReference>
<dbReference type="Gene3D" id="3.20.20.450">
    <property type="entry name" value="EAL domain"/>
    <property type="match status" value="1"/>
</dbReference>
<dbReference type="SMART" id="SM00052">
    <property type="entry name" value="EAL"/>
    <property type="match status" value="1"/>
</dbReference>
<dbReference type="PROSITE" id="PS50883">
    <property type="entry name" value="EAL"/>
    <property type="match status" value="1"/>
</dbReference>
<dbReference type="EMBL" id="AP019533">
    <property type="protein sequence ID" value="BBI96383.1"/>
    <property type="molecule type" value="Genomic_DNA"/>
</dbReference>
<dbReference type="RefSeq" id="WP_143346115.1">
    <property type="nucleotide sequence ID" value="NZ_AP019630.1"/>
</dbReference>
<dbReference type="InterPro" id="IPR035919">
    <property type="entry name" value="EAL_sf"/>
</dbReference>